<reference evidence="3" key="1">
    <citation type="journal article" date="2019" name="Int. J. Syst. Evol. Microbiol.">
        <title>The Global Catalogue of Microorganisms (GCM) 10K type strain sequencing project: providing services to taxonomists for standard genome sequencing and annotation.</title>
        <authorList>
            <consortium name="The Broad Institute Genomics Platform"/>
            <consortium name="The Broad Institute Genome Sequencing Center for Infectious Disease"/>
            <person name="Wu L."/>
            <person name="Ma J."/>
        </authorList>
    </citation>
    <scope>NUCLEOTIDE SEQUENCE [LARGE SCALE GENOMIC DNA]</scope>
    <source>
        <strain evidence="3">KCTC 52438</strain>
    </source>
</reference>
<keyword evidence="1" id="KW-0046">Antibiotic resistance</keyword>
<dbReference type="Gene3D" id="3.10.180.10">
    <property type="entry name" value="2,3-Dihydroxybiphenyl 1,2-Dioxygenase, domain 1"/>
    <property type="match status" value="1"/>
</dbReference>
<accession>A0ABV7HIC9</accession>
<proteinExistence type="predicted"/>
<dbReference type="RefSeq" id="WP_386721480.1">
    <property type="nucleotide sequence ID" value="NZ_JBHRSZ010000004.1"/>
</dbReference>
<dbReference type="InterPro" id="IPR029068">
    <property type="entry name" value="Glyas_Bleomycin-R_OHBP_Dase"/>
</dbReference>
<dbReference type="EMBL" id="JBHRSZ010000004">
    <property type="protein sequence ID" value="MFC3151895.1"/>
    <property type="molecule type" value="Genomic_DNA"/>
</dbReference>
<evidence type="ECO:0000313" key="3">
    <source>
        <dbReference type="Proteomes" id="UP001595476"/>
    </source>
</evidence>
<evidence type="ECO:0000313" key="2">
    <source>
        <dbReference type="EMBL" id="MFC3151895.1"/>
    </source>
</evidence>
<dbReference type="CDD" id="cd08349">
    <property type="entry name" value="BLMA_like"/>
    <property type="match status" value="1"/>
</dbReference>
<sequence>MDFKSIPVLRIFDIVEAKAFYLDYLGMTLDWEHKFDDESPTYMQVSRGPMVFHLTQHYGDCSPGAKLFIHVSDLETLYAELDEKNHSYNRPCIDIAPWGDRHFTVVDPFSNKILFNEIKWLTEKIKVNN</sequence>
<gene>
    <name evidence="2" type="ORF">ACFOEK_12715</name>
</gene>
<organism evidence="2 3">
    <name type="scientific">Litoribrevibacter euphylliae</name>
    <dbReference type="NCBI Taxonomy" id="1834034"/>
    <lineage>
        <taxon>Bacteria</taxon>
        <taxon>Pseudomonadati</taxon>
        <taxon>Pseudomonadota</taxon>
        <taxon>Gammaproteobacteria</taxon>
        <taxon>Oceanospirillales</taxon>
        <taxon>Oceanospirillaceae</taxon>
        <taxon>Litoribrevibacter</taxon>
    </lineage>
</organism>
<protein>
    <submittedName>
        <fullName evidence="2">Glyoxalase superfamily protein</fullName>
    </submittedName>
</protein>
<evidence type="ECO:0000256" key="1">
    <source>
        <dbReference type="ARBA" id="ARBA00023251"/>
    </source>
</evidence>
<comment type="caution">
    <text evidence="2">The sequence shown here is derived from an EMBL/GenBank/DDBJ whole genome shotgun (WGS) entry which is preliminary data.</text>
</comment>
<dbReference type="SUPFAM" id="SSF54593">
    <property type="entry name" value="Glyoxalase/Bleomycin resistance protein/Dihydroxybiphenyl dioxygenase"/>
    <property type="match status" value="1"/>
</dbReference>
<dbReference type="InterPro" id="IPR000335">
    <property type="entry name" value="Bleomycin-R"/>
</dbReference>
<name>A0ABV7HIC9_9GAMM</name>
<dbReference type="Proteomes" id="UP001595476">
    <property type="component" value="Unassembled WGS sequence"/>
</dbReference>
<keyword evidence="3" id="KW-1185">Reference proteome</keyword>
<dbReference type="Pfam" id="PF19581">
    <property type="entry name" value="Glyoxalase_7"/>
    <property type="match status" value="1"/>
</dbReference>